<keyword evidence="3" id="KW-0820">tRNA-binding</keyword>
<dbReference type="AlphaFoldDB" id="A0A9X2DSI0"/>
<gene>
    <name evidence="14" type="ORF">M3202_19485</name>
</gene>
<comment type="caution">
    <text evidence="14">The sequence shown here is derived from an EMBL/GenBank/DDBJ whole genome shotgun (WGS) entry which is preliminary data.</text>
</comment>
<comment type="similarity">
    <text evidence="2 12">Belongs to the tRNA nucleotidyltransferase/poly(A) polymerase family.</text>
</comment>
<dbReference type="SUPFAM" id="SSF81891">
    <property type="entry name" value="Poly A polymerase C-terminal region-like"/>
    <property type="match status" value="1"/>
</dbReference>
<name>A0A9X2DSI0_9BACI</name>
<dbReference type="InterPro" id="IPR001667">
    <property type="entry name" value="DDH_dom"/>
</dbReference>
<dbReference type="Pfam" id="PF02272">
    <property type="entry name" value="DHHA1"/>
    <property type="match status" value="1"/>
</dbReference>
<feature type="domain" description="CBS" evidence="13">
    <location>
        <begin position="313"/>
        <end position="372"/>
    </location>
</feature>
<dbReference type="CDD" id="cd05398">
    <property type="entry name" value="NT_ClassII-CCAase"/>
    <property type="match status" value="1"/>
</dbReference>
<keyword evidence="5" id="KW-0819">tRNA processing</keyword>
<evidence type="ECO:0000313" key="14">
    <source>
        <dbReference type="EMBL" id="MCM3716229.1"/>
    </source>
</evidence>
<dbReference type="Gene3D" id="3.90.1640.10">
    <property type="entry name" value="inorganic pyrophosphatase (n-terminal core)"/>
    <property type="match status" value="1"/>
</dbReference>
<keyword evidence="9" id="KW-0460">Magnesium</keyword>
<evidence type="ECO:0000256" key="8">
    <source>
        <dbReference type="ARBA" id="ARBA00022741"/>
    </source>
</evidence>
<keyword evidence="7" id="KW-0479">Metal-binding</keyword>
<dbReference type="InterPro" id="IPR002646">
    <property type="entry name" value="PolA_pol_head_dom"/>
</dbReference>
<dbReference type="Pfam" id="PF01743">
    <property type="entry name" value="PolyA_pol"/>
    <property type="match status" value="1"/>
</dbReference>
<dbReference type="PANTHER" id="PTHR47788:SF1">
    <property type="entry name" value="A-ADDING TRNA NUCLEOTIDYLTRANSFERASE"/>
    <property type="match status" value="1"/>
</dbReference>
<keyword evidence="15" id="KW-1185">Reference proteome</keyword>
<evidence type="ECO:0000313" key="15">
    <source>
        <dbReference type="Proteomes" id="UP001139179"/>
    </source>
</evidence>
<keyword evidence="8" id="KW-0547">Nucleotide-binding</keyword>
<dbReference type="InterPro" id="IPR043519">
    <property type="entry name" value="NT_sf"/>
</dbReference>
<dbReference type="Pfam" id="PF01368">
    <property type="entry name" value="DHH"/>
    <property type="match status" value="1"/>
</dbReference>
<sequence>MEVIVSHMNIDFDGLACLLAAHKLHPQATVALTDKQQPTVKSYLAIYRDQLNFSSYEQIPWTSVTKIILVDVGSLDRTGIPLKELRDDISILIYDHHLQNEPETGAEYSLIEAVGAAITLLTEQLLKRDHPINAFEATLFGLGLYTDTGNFTYPQVTARDLYIASVLREQGMDVSLIERFAEQVLTTEEKALFQTLLTNSEEQQREGLTILLTTHEQDHYQGGLATLTRRLMDITDSDAAIAIVMMKDRTYVVARASSSRIDFNPLMQALGGGGHAQAASATFKHKSLTEIVPKVMELVPLILKQAVTASSIMASPVKSVVPTDKIEAVLERMFQYGHTGFPVVDENGQLVGVISRRDVDKATHHGLGHAPVKAYMSSRPVILPPEATIEEIQATMMQHNIGRIPIVENGALVGIVSRTDVIEQLHQQSSAVELTAKDSLLPHMKASLPASTLTLLKQIGEIADELDLPVYLIGGIVRDLLLKRQNEDIDLVVEGDGIAFAEAIAAKLGGSIKTHDTFGTATWTTPADEKIDIVTCRTEYYEAPGLLPVVRASNLREDLRRRDFTINALAVKINKENFGQILDFFQGQNDLKQRKIRILHTLSFVEDPTRILRAVRFALRFGYQFDEQTERLAKNAAPMLTQISASRFLRELELLHEEQHLLSGAKWLDRLGVWEALFAYQPTANDWKQLSEVGEQLEAEMEPFLALFVLFHQADNFEQKLQRYALTIADMKLLGEWTHLHSFDTREKPLRELHGELSHFSDLALQLSALLDNKPFLLDYVKKRQKITLLLNGHDLRKQGIKPGPVYSSLLQQLFGLQLDNAIRTRQEALEWLKQAAHKAE</sequence>
<evidence type="ECO:0000259" key="13">
    <source>
        <dbReference type="PROSITE" id="PS51371"/>
    </source>
</evidence>
<keyword evidence="4 12" id="KW-0808">Transferase</keyword>
<dbReference type="PANTHER" id="PTHR47788">
    <property type="entry name" value="POLYA POLYMERASE"/>
    <property type="match status" value="1"/>
</dbReference>
<dbReference type="PROSITE" id="PS51371">
    <property type="entry name" value="CBS"/>
    <property type="match status" value="2"/>
</dbReference>
<proteinExistence type="inferred from homology"/>
<dbReference type="Proteomes" id="UP001139179">
    <property type="component" value="Unassembled WGS sequence"/>
</dbReference>
<evidence type="ECO:0000256" key="9">
    <source>
        <dbReference type="ARBA" id="ARBA00022842"/>
    </source>
</evidence>
<evidence type="ECO:0000256" key="10">
    <source>
        <dbReference type="ARBA" id="ARBA00022884"/>
    </source>
</evidence>
<evidence type="ECO:0000256" key="12">
    <source>
        <dbReference type="RuleBase" id="RU003953"/>
    </source>
</evidence>
<comment type="cofactor">
    <cofactor evidence="1">
        <name>Mg(2+)</name>
        <dbReference type="ChEBI" id="CHEBI:18420"/>
    </cofactor>
</comment>
<dbReference type="GO" id="GO:0000049">
    <property type="term" value="F:tRNA binding"/>
    <property type="evidence" value="ECO:0007669"/>
    <property type="project" value="UniProtKB-KW"/>
</dbReference>
<dbReference type="Pfam" id="PF00571">
    <property type="entry name" value="CBS"/>
    <property type="match status" value="2"/>
</dbReference>
<dbReference type="InterPro" id="IPR000644">
    <property type="entry name" value="CBS_dom"/>
</dbReference>
<feature type="domain" description="CBS" evidence="13">
    <location>
        <begin position="376"/>
        <end position="432"/>
    </location>
</feature>
<dbReference type="Gene3D" id="3.30.460.10">
    <property type="entry name" value="Beta Polymerase, domain 2"/>
    <property type="match status" value="1"/>
</dbReference>
<evidence type="ECO:0000256" key="7">
    <source>
        <dbReference type="ARBA" id="ARBA00022723"/>
    </source>
</evidence>
<dbReference type="SMART" id="SM00116">
    <property type="entry name" value="CBS"/>
    <property type="match status" value="2"/>
</dbReference>
<dbReference type="GO" id="GO:0016779">
    <property type="term" value="F:nucleotidyltransferase activity"/>
    <property type="evidence" value="ECO:0007669"/>
    <property type="project" value="UniProtKB-KW"/>
</dbReference>
<keyword evidence="10 12" id="KW-0694">RNA-binding</keyword>
<reference evidence="14" key="1">
    <citation type="submission" date="2022-05" db="EMBL/GenBank/DDBJ databases">
        <title>Comparative Genomics of Spacecraft Associated Microbes.</title>
        <authorList>
            <person name="Tran M.T."/>
            <person name="Wright A."/>
            <person name="Seuylemezian A."/>
            <person name="Eisen J."/>
            <person name="Coil D."/>
        </authorList>
    </citation>
    <scope>NUCLEOTIDE SEQUENCE</scope>
    <source>
        <strain evidence="14">214.1.1</strain>
    </source>
</reference>
<evidence type="ECO:0000256" key="5">
    <source>
        <dbReference type="ARBA" id="ARBA00022694"/>
    </source>
</evidence>
<dbReference type="Gene3D" id="3.10.580.10">
    <property type="entry name" value="CBS-domain"/>
    <property type="match status" value="2"/>
</dbReference>
<evidence type="ECO:0000256" key="6">
    <source>
        <dbReference type="ARBA" id="ARBA00022695"/>
    </source>
</evidence>
<evidence type="ECO:0000256" key="2">
    <source>
        <dbReference type="ARBA" id="ARBA00007265"/>
    </source>
</evidence>
<dbReference type="Gene3D" id="3.10.310.30">
    <property type="match status" value="1"/>
</dbReference>
<dbReference type="InterPro" id="IPR003156">
    <property type="entry name" value="DHHA1_dom"/>
</dbReference>
<organism evidence="14 15">
    <name type="scientific">Halalkalibacter oceani</name>
    <dbReference type="NCBI Taxonomy" id="1653776"/>
    <lineage>
        <taxon>Bacteria</taxon>
        <taxon>Bacillati</taxon>
        <taxon>Bacillota</taxon>
        <taxon>Bacilli</taxon>
        <taxon>Bacillales</taxon>
        <taxon>Bacillaceae</taxon>
        <taxon>Halalkalibacter</taxon>
    </lineage>
</organism>
<evidence type="ECO:0000256" key="3">
    <source>
        <dbReference type="ARBA" id="ARBA00022555"/>
    </source>
</evidence>
<dbReference type="CDD" id="cd04595">
    <property type="entry name" value="CBS_pair_DHH_polyA_Pol_assoc"/>
    <property type="match status" value="1"/>
</dbReference>
<dbReference type="Gene3D" id="1.10.3090.10">
    <property type="entry name" value="cca-adding enzyme, domain 2"/>
    <property type="match status" value="1"/>
</dbReference>
<evidence type="ECO:0000256" key="1">
    <source>
        <dbReference type="ARBA" id="ARBA00001946"/>
    </source>
</evidence>
<dbReference type="InterPro" id="IPR038763">
    <property type="entry name" value="DHH_sf"/>
</dbReference>
<keyword evidence="11" id="KW-0129">CBS domain</keyword>
<dbReference type="InterPro" id="IPR052390">
    <property type="entry name" value="tRNA_nt/polyA_polymerase"/>
</dbReference>
<evidence type="ECO:0000256" key="11">
    <source>
        <dbReference type="PROSITE-ProRule" id="PRU00703"/>
    </source>
</evidence>
<dbReference type="InterPro" id="IPR046342">
    <property type="entry name" value="CBS_dom_sf"/>
</dbReference>
<dbReference type="GO" id="GO:0046872">
    <property type="term" value="F:metal ion binding"/>
    <property type="evidence" value="ECO:0007669"/>
    <property type="project" value="UniProtKB-KW"/>
</dbReference>
<evidence type="ECO:0000256" key="4">
    <source>
        <dbReference type="ARBA" id="ARBA00022679"/>
    </source>
</evidence>
<dbReference type="GO" id="GO:0008033">
    <property type="term" value="P:tRNA processing"/>
    <property type="evidence" value="ECO:0007669"/>
    <property type="project" value="UniProtKB-KW"/>
</dbReference>
<dbReference type="EMBL" id="JAMBOL010000032">
    <property type="protein sequence ID" value="MCM3716229.1"/>
    <property type="molecule type" value="Genomic_DNA"/>
</dbReference>
<dbReference type="GO" id="GO:0000166">
    <property type="term" value="F:nucleotide binding"/>
    <property type="evidence" value="ECO:0007669"/>
    <property type="project" value="UniProtKB-KW"/>
</dbReference>
<dbReference type="SUPFAM" id="SSF64182">
    <property type="entry name" value="DHH phosphoesterases"/>
    <property type="match status" value="1"/>
</dbReference>
<dbReference type="SUPFAM" id="SSF54631">
    <property type="entry name" value="CBS-domain pair"/>
    <property type="match status" value="1"/>
</dbReference>
<accession>A0A9X2DSI0</accession>
<protein>
    <submittedName>
        <fullName evidence="14">CBS domain-containing protein</fullName>
    </submittedName>
</protein>
<keyword evidence="6" id="KW-0548">Nucleotidyltransferase</keyword>
<dbReference type="SUPFAM" id="SSF81301">
    <property type="entry name" value="Nucleotidyltransferase"/>
    <property type="match status" value="1"/>
</dbReference>
<dbReference type="RefSeq" id="WP_251224900.1">
    <property type="nucleotide sequence ID" value="NZ_JAMBOL010000032.1"/>
</dbReference>